<dbReference type="InParanoid" id="A0A3N1HMD7"/>
<keyword evidence="2" id="KW-0808">Transferase</keyword>
<comment type="caution">
    <text evidence="2">The sequence shown here is derived from an EMBL/GenBank/DDBJ whole genome shotgun (WGS) entry which is preliminary data.</text>
</comment>
<dbReference type="RefSeq" id="WP_158674217.1">
    <property type="nucleotide sequence ID" value="NZ_RJKN01000003.1"/>
</dbReference>
<dbReference type="Proteomes" id="UP000276232">
    <property type="component" value="Unassembled WGS sequence"/>
</dbReference>
<evidence type="ECO:0000259" key="1">
    <source>
        <dbReference type="PROSITE" id="PS51186"/>
    </source>
</evidence>
<dbReference type="Gene3D" id="3.40.630.30">
    <property type="match status" value="1"/>
</dbReference>
<dbReference type="EMBL" id="RJKN01000003">
    <property type="protein sequence ID" value="ROP43636.1"/>
    <property type="molecule type" value="Genomic_DNA"/>
</dbReference>
<dbReference type="InterPro" id="IPR000182">
    <property type="entry name" value="GNAT_dom"/>
</dbReference>
<dbReference type="Pfam" id="PF13302">
    <property type="entry name" value="Acetyltransf_3"/>
    <property type="match status" value="1"/>
</dbReference>
<evidence type="ECO:0000313" key="2">
    <source>
        <dbReference type="EMBL" id="ROP43636.1"/>
    </source>
</evidence>
<dbReference type="AlphaFoldDB" id="A0A3N1HMD7"/>
<dbReference type="PANTHER" id="PTHR43792">
    <property type="entry name" value="GNAT FAMILY, PUTATIVE (AFU_ORTHOLOGUE AFUA_3G00765)-RELATED-RELATED"/>
    <property type="match status" value="1"/>
</dbReference>
<dbReference type="OrthoDB" id="3533156at2"/>
<dbReference type="GO" id="GO:0016747">
    <property type="term" value="F:acyltransferase activity, transferring groups other than amino-acyl groups"/>
    <property type="evidence" value="ECO:0007669"/>
    <property type="project" value="InterPro"/>
</dbReference>
<feature type="domain" description="N-acetyltransferase" evidence="1">
    <location>
        <begin position="21"/>
        <end position="184"/>
    </location>
</feature>
<name>A0A3N1HMD7_9ACTN</name>
<dbReference type="PROSITE" id="PS51186">
    <property type="entry name" value="GNAT"/>
    <property type="match status" value="1"/>
</dbReference>
<protein>
    <submittedName>
        <fullName evidence="2">RimJ/RimL family protein N-acetyltransferase</fullName>
    </submittedName>
</protein>
<dbReference type="PANTHER" id="PTHR43792:SF1">
    <property type="entry name" value="N-ACETYLTRANSFERASE DOMAIN-CONTAINING PROTEIN"/>
    <property type="match status" value="1"/>
</dbReference>
<accession>A0A3N1HMD7</accession>
<dbReference type="InterPro" id="IPR016181">
    <property type="entry name" value="Acyl_CoA_acyltransferase"/>
</dbReference>
<evidence type="ECO:0000313" key="3">
    <source>
        <dbReference type="Proteomes" id="UP000276232"/>
    </source>
</evidence>
<keyword evidence="3" id="KW-1185">Reference proteome</keyword>
<proteinExistence type="predicted"/>
<dbReference type="InterPro" id="IPR051531">
    <property type="entry name" value="N-acetyltransferase"/>
</dbReference>
<gene>
    <name evidence="2" type="ORF">EDC03_1229</name>
</gene>
<dbReference type="SUPFAM" id="SSF55729">
    <property type="entry name" value="Acyl-CoA N-acyltransferases (Nat)"/>
    <property type="match status" value="1"/>
</dbReference>
<sequence>MTGPRGAADGRPSAAVLTERLALRPPTADDVPALADAVYGDPRTWALDPTLRRSPEELAVFVGRLQERWARDGVGAWVARLRDGDGTPVGIGGCDRLAEGRSWNLFFRLAPAAQGRGLAQEIARAGLAVARAARPDLPVTAFAAAQNTPSLRTIARLGLTEVWRGPDRRSPLPDAVVVLHADRPLAADHLAELTA</sequence>
<organism evidence="2 3">
    <name type="scientific">Pseudokineococcus lusitanus</name>
    <dbReference type="NCBI Taxonomy" id="763993"/>
    <lineage>
        <taxon>Bacteria</taxon>
        <taxon>Bacillati</taxon>
        <taxon>Actinomycetota</taxon>
        <taxon>Actinomycetes</taxon>
        <taxon>Kineosporiales</taxon>
        <taxon>Kineosporiaceae</taxon>
        <taxon>Pseudokineococcus</taxon>
    </lineage>
</organism>
<reference evidence="2 3" key="1">
    <citation type="journal article" date="2015" name="Stand. Genomic Sci.">
        <title>Genomic Encyclopedia of Bacterial and Archaeal Type Strains, Phase III: the genomes of soil and plant-associated and newly described type strains.</title>
        <authorList>
            <person name="Whitman W.B."/>
            <person name="Woyke T."/>
            <person name="Klenk H.P."/>
            <person name="Zhou Y."/>
            <person name="Lilburn T.G."/>
            <person name="Beck B.J."/>
            <person name="De Vos P."/>
            <person name="Vandamme P."/>
            <person name="Eisen J.A."/>
            <person name="Garrity G."/>
            <person name="Hugenholtz P."/>
            <person name="Kyrpides N.C."/>
        </authorList>
    </citation>
    <scope>NUCLEOTIDE SEQUENCE [LARGE SCALE GENOMIC DNA]</scope>
    <source>
        <strain evidence="2 3">CECT 7306</strain>
    </source>
</reference>